<gene>
    <name evidence="9" type="ORF">DV20_00915</name>
</gene>
<reference evidence="9 10" key="1">
    <citation type="submission" date="2014-05" db="EMBL/GenBank/DDBJ databases">
        <title>Draft genome sequence of Amycolatopsis rifamycinica DSM 46095.</title>
        <authorList>
            <person name="Lal R."/>
            <person name="Saxena A."/>
            <person name="Kumari R."/>
            <person name="Mukherjee U."/>
            <person name="Singh P."/>
            <person name="Sangwan N."/>
            <person name="Mahato N.K."/>
        </authorList>
    </citation>
    <scope>NUCLEOTIDE SEQUENCE [LARGE SCALE GENOMIC DNA]</scope>
    <source>
        <strain evidence="9 10">DSM 46095</strain>
    </source>
</reference>
<dbReference type="PROSITE" id="PS51101">
    <property type="entry name" value="PTS_EIIB_TYPE_4"/>
    <property type="match status" value="1"/>
</dbReference>
<dbReference type="EMBL" id="JMQI01000002">
    <property type="protein sequence ID" value="KDN23978.1"/>
    <property type="molecule type" value="Genomic_DNA"/>
</dbReference>
<evidence type="ECO:0000256" key="6">
    <source>
        <dbReference type="ARBA" id="ARBA00022683"/>
    </source>
</evidence>
<evidence type="ECO:0000256" key="7">
    <source>
        <dbReference type="ARBA" id="ARBA00022777"/>
    </source>
</evidence>
<dbReference type="RefSeq" id="WP_043775398.1">
    <property type="nucleotide sequence ID" value="NZ_JMQI01000002.1"/>
</dbReference>
<dbReference type="Gene3D" id="3.40.35.10">
    <property type="entry name" value="Phosphotransferase system, sorbose subfamily IIB component"/>
    <property type="match status" value="1"/>
</dbReference>
<dbReference type="SUPFAM" id="SSF52728">
    <property type="entry name" value="PTS IIb component"/>
    <property type="match status" value="1"/>
</dbReference>
<comment type="caution">
    <text evidence="9">The sequence shown here is derived from an EMBL/GenBank/DDBJ whole genome shotgun (WGS) entry which is preliminary data.</text>
</comment>
<proteinExistence type="predicted"/>
<dbReference type="AlphaFoldDB" id="A0A066UIB5"/>
<name>A0A066UIB5_9PSEU</name>
<sequence length="158" mass="16857">MAGAHVRIDNRLIHGQVTVAWTRRLGVRRLIVCNDEVATDDLQLILLPQAARGLPTDVLSVEATLAAEAGAGVMIIVKHPADVFRLVEGGLRPEVVNVGNVAPRPGDPYTMVTRSVAVTADEADAYRKLAAAGVPLVTQLLPQDKAAEFVPLLDRKGL</sequence>
<protein>
    <submittedName>
        <fullName evidence="9">PTS N'-diacetylchitobiose transporter subunit IIC</fullName>
    </submittedName>
</protein>
<keyword evidence="2" id="KW-0813">Transport</keyword>
<evidence type="ECO:0000313" key="10">
    <source>
        <dbReference type="Proteomes" id="UP000027345"/>
    </source>
</evidence>
<keyword evidence="3" id="KW-0963">Cytoplasm</keyword>
<comment type="subcellular location">
    <subcellularLocation>
        <location evidence="1">Cytoplasm</location>
    </subcellularLocation>
</comment>
<dbReference type="InterPro" id="IPR004720">
    <property type="entry name" value="PTS_IIB_sorbose-sp"/>
</dbReference>
<keyword evidence="6" id="KW-0598">Phosphotransferase system</keyword>
<dbReference type="InterPro" id="IPR036667">
    <property type="entry name" value="PTS_IIB_sorbose-sp_sf"/>
</dbReference>
<organism evidence="9 10">
    <name type="scientific">Amycolatopsis rifamycinica</name>
    <dbReference type="NCBI Taxonomy" id="287986"/>
    <lineage>
        <taxon>Bacteria</taxon>
        <taxon>Bacillati</taxon>
        <taxon>Actinomycetota</taxon>
        <taxon>Actinomycetes</taxon>
        <taxon>Pseudonocardiales</taxon>
        <taxon>Pseudonocardiaceae</taxon>
        <taxon>Amycolatopsis</taxon>
    </lineage>
</organism>
<evidence type="ECO:0000256" key="3">
    <source>
        <dbReference type="ARBA" id="ARBA00022490"/>
    </source>
</evidence>
<dbReference type="Proteomes" id="UP000027345">
    <property type="component" value="Unassembled WGS sequence"/>
</dbReference>
<accession>A0A066UIB5</accession>
<dbReference type="eggNOG" id="COG3444">
    <property type="taxonomic scope" value="Bacteria"/>
</dbReference>
<evidence type="ECO:0000256" key="1">
    <source>
        <dbReference type="ARBA" id="ARBA00004496"/>
    </source>
</evidence>
<dbReference type="STRING" id="287986.DV20_00915"/>
<keyword evidence="10" id="KW-1185">Reference proteome</keyword>
<dbReference type="GO" id="GO:0009401">
    <property type="term" value="P:phosphoenolpyruvate-dependent sugar phosphotransferase system"/>
    <property type="evidence" value="ECO:0007669"/>
    <property type="project" value="UniProtKB-KW"/>
</dbReference>
<evidence type="ECO:0000259" key="8">
    <source>
        <dbReference type="PROSITE" id="PS51101"/>
    </source>
</evidence>
<dbReference type="GO" id="GO:0005737">
    <property type="term" value="C:cytoplasm"/>
    <property type="evidence" value="ECO:0007669"/>
    <property type="project" value="UniProtKB-SubCell"/>
</dbReference>
<keyword evidence="7" id="KW-0418">Kinase</keyword>
<dbReference type="OrthoDB" id="9788818at2"/>
<evidence type="ECO:0000256" key="4">
    <source>
        <dbReference type="ARBA" id="ARBA00022597"/>
    </source>
</evidence>
<evidence type="ECO:0000256" key="2">
    <source>
        <dbReference type="ARBA" id="ARBA00022448"/>
    </source>
</evidence>
<evidence type="ECO:0000256" key="5">
    <source>
        <dbReference type="ARBA" id="ARBA00022679"/>
    </source>
</evidence>
<evidence type="ECO:0000313" key="9">
    <source>
        <dbReference type="EMBL" id="KDN23978.1"/>
    </source>
</evidence>
<dbReference type="Pfam" id="PF03830">
    <property type="entry name" value="PTSIIB_sorb"/>
    <property type="match status" value="1"/>
</dbReference>
<dbReference type="GO" id="GO:0016301">
    <property type="term" value="F:kinase activity"/>
    <property type="evidence" value="ECO:0007669"/>
    <property type="project" value="UniProtKB-KW"/>
</dbReference>
<dbReference type="GO" id="GO:0008982">
    <property type="term" value="F:protein-N(PI)-phosphohistidine-sugar phosphotransferase activity"/>
    <property type="evidence" value="ECO:0007669"/>
    <property type="project" value="InterPro"/>
</dbReference>
<keyword evidence="4" id="KW-0762">Sugar transport</keyword>
<feature type="domain" description="PTS EIIB type-4" evidence="8">
    <location>
        <begin position="1"/>
        <end position="158"/>
    </location>
</feature>
<keyword evidence="5" id="KW-0808">Transferase</keyword>